<reference evidence="4 5" key="1">
    <citation type="journal article" date="2014" name="PLoS Genet.">
        <title>Phylogenetically driven sequencing of extremely halophilic archaea reveals strategies for static and dynamic osmo-response.</title>
        <authorList>
            <person name="Becker E.A."/>
            <person name="Seitzer P.M."/>
            <person name="Tritt A."/>
            <person name="Larsen D."/>
            <person name="Krusor M."/>
            <person name="Yao A.I."/>
            <person name="Wu D."/>
            <person name="Madern D."/>
            <person name="Eisen J.A."/>
            <person name="Darling A.E."/>
            <person name="Facciotti M.T."/>
        </authorList>
    </citation>
    <scope>NUCLEOTIDE SEQUENCE [LARGE SCALE GENOMIC DNA]</scope>
    <source>
        <strain evidence="4 5">DSM 12281</strain>
    </source>
</reference>
<name>L9ZHW1_9EURY</name>
<dbReference type="SUPFAM" id="SSF55347">
    <property type="entry name" value="Glyceraldehyde-3-phosphate dehydrogenase-like, C-terminal domain"/>
    <property type="match status" value="1"/>
</dbReference>
<dbReference type="PATRIC" id="fig|1230458.4.peg.4019"/>
<dbReference type="GO" id="GO:0000166">
    <property type="term" value="F:nucleotide binding"/>
    <property type="evidence" value="ECO:0007669"/>
    <property type="project" value="InterPro"/>
</dbReference>
<dbReference type="PANTHER" id="PTHR43818:SF11">
    <property type="entry name" value="BCDNA.GH03377"/>
    <property type="match status" value="1"/>
</dbReference>
<keyword evidence="1" id="KW-0560">Oxidoreductase</keyword>
<dbReference type="STRING" id="1230458.C484_19972"/>
<dbReference type="RefSeq" id="WP_006827579.1">
    <property type="nucleotide sequence ID" value="NZ_AOIL01000067.1"/>
</dbReference>
<dbReference type="InterPro" id="IPR055170">
    <property type="entry name" value="GFO_IDH_MocA-like_dom"/>
</dbReference>
<dbReference type="InterPro" id="IPR050463">
    <property type="entry name" value="Gfo/Idh/MocA_oxidrdct_glycsds"/>
</dbReference>
<dbReference type="EMBL" id="AOIL01000067">
    <property type="protein sequence ID" value="ELY85631.1"/>
    <property type="molecule type" value="Genomic_DNA"/>
</dbReference>
<feature type="domain" description="GFO/IDH/MocA-like oxidoreductase" evidence="3">
    <location>
        <begin position="129"/>
        <end position="252"/>
    </location>
</feature>
<dbReference type="Pfam" id="PF22725">
    <property type="entry name" value="GFO_IDH_MocA_C3"/>
    <property type="match status" value="1"/>
</dbReference>
<comment type="caution">
    <text evidence="4">The sequence shown here is derived from an EMBL/GenBank/DDBJ whole genome shotgun (WGS) entry which is preliminary data.</text>
</comment>
<dbReference type="Proteomes" id="UP000011648">
    <property type="component" value="Unassembled WGS sequence"/>
</dbReference>
<keyword evidence="5" id="KW-1185">Reference proteome</keyword>
<gene>
    <name evidence="4" type="ORF">C484_19972</name>
</gene>
<dbReference type="PANTHER" id="PTHR43818">
    <property type="entry name" value="BCDNA.GH03377"/>
    <property type="match status" value="1"/>
</dbReference>
<evidence type="ECO:0000313" key="4">
    <source>
        <dbReference type="EMBL" id="ELY85631.1"/>
    </source>
</evidence>
<dbReference type="InterPro" id="IPR000683">
    <property type="entry name" value="Gfo/Idh/MocA-like_OxRdtase_N"/>
</dbReference>
<feature type="domain" description="Gfo/Idh/MocA-like oxidoreductase N-terminal" evidence="2">
    <location>
        <begin position="4"/>
        <end position="119"/>
    </location>
</feature>
<evidence type="ECO:0000259" key="3">
    <source>
        <dbReference type="Pfam" id="PF22725"/>
    </source>
</evidence>
<evidence type="ECO:0000259" key="2">
    <source>
        <dbReference type="Pfam" id="PF01408"/>
    </source>
</evidence>
<dbReference type="Pfam" id="PF01408">
    <property type="entry name" value="GFO_IDH_MocA"/>
    <property type="match status" value="1"/>
</dbReference>
<dbReference type="OrthoDB" id="25239at2157"/>
<sequence>MTVKTAVIGAGTVSEVHLSGVAKNPRTDLVAICDLDFERARQAARQYDITPYADIDDLLEQESLDWLHVCTSVQSHLPLGKRAIEAGVPLLIEKPVTETIEEIEELEAFAAEHDVPVSPVHQHVFDPSMRAARRLIDAGELGQIRGVDLIYTGLSSPDEANRGTWVFDLPGGEFEEGLPHPLYSALALSGYPESEDSISSLTRLIGDYDDEFAYDAAQLQYVTEDDVLCNLKMLSSSKPRHEIYVHGSEKSIHLDLILQTVQTVDDDYHLSSFKKGKEAVTRSAGYLSGLLSNAKLVADGQLNDDWETATRMNPHYAQFDRTARALERGAEMPVSLESSKWTIRLLEELRRASTPPVRTPTP</sequence>
<organism evidence="4 5">
    <name type="scientific">Natrialba taiwanensis DSM 12281</name>
    <dbReference type="NCBI Taxonomy" id="1230458"/>
    <lineage>
        <taxon>Archaea</taxon>
        <taxon>Methanobacteriati</taxon>
        <taxon>Methanobacteriota</taxon>
        <taxon>Stenosarchaea group</taxon>
        <taxon>Halobacteria</taxon>
        <taxon>Halobacteriales</taxon>
        <taxon>Natrialbaceae</taxon>
        <taxon>Natrialba</taxon>
    </lineage>
</organism>
<evidence type="ECO:0000256" key="1">
    <source>
        <dbReference type="ARBA" id="ARBA00023002"/>
    </source>
</evidence>
<protein>
    <submittedName>
        <fullName evidence="4">Oxidoreductase domain-containing protein</fullName>
    </submittedName>
</protein>
<dbReference type="InterPro" id="IPR036291">
    <property type="entry name" value="NAD(P)-bd_dom_sf"/>
</dbReference>
<proteinExistence type="predicted"/>
<dbReference type="SUPFAM" id="SSF51735">
    <property type="entry name" value="NAD(P)-binding Rossmann-fold domains"/>
    <property type="match status" value="1"/>
</dbReference>
<accession>L9ZHW1</accession>
<evidence type="ECO:0000313" key="5">
    <source>
        <dbReference type="Proteomes" id="UP000011648"/>
    </source>
</evidence>
<dbReference type="GO" id="GO:0016491">
    <property type="term" value="F:oxidoreductase activity"/>
    <property type="evidence" value="ECO:0007669"/>
    <property type="project" value="UniProtKB-KW"/>
</dbReference>
<dbReference type="Gene3D" id="3.30.360.10">
    <property type="entry name" value="Dihydrodipicolinate Reductase, domain 2"/>
    <property type="match status" value="1"/>
</dbReference>
<dbReference type="Gene3D" id="3.40.50.720">
    <property type="entry name" value="NAD(P)-binding Rossmann-like Domain"/>
    <property type="match status" value="1"/>
</dbReference>
<dbReference type="AlphaFoldDB" id="L9ZHW1"/>